<evidence type="ECO:0000313" key="3">
    <source>
        <dbReference type="Proteomes" id="UP000256779"/>
    </source>
</evidence>
<gene>
    <name evidence="2" type="ORF">C7460_12456</name>
</gene>
<dbReference type="Proteomes" id="UP000256779">
    <property type="component" value="Unassembled WGS sequence"/>
</dbReference>
<organism evidence="2 3">
    <name type="scientific">Marinoscillum furvescens DSM 4134</name>
    <dbReference type="NCBI Taxonomy" id="1122208"/>
    <lineage>
        <taxon>Bacteria</taxon>
        <taxon>Pseudomonadati</taxon>
        <taxon>Bacteroidota</taxon>
        <taxon>Cytophagia</taxon>
        <taxon>Cytophagales</taxon>
        <taxon>Reichenbachiellaceae</taxon>
        <taxon>Marinoscillum</taxon>
    </lineage>
</organism>
<dbReference type="RefSeq" id="WP_115869876.1">
    <property type="nucleotide sequence ID" value="NZ_QREG01000024.1"/>
</dbReference>
<keyword evidence="2" id="KW-0121">Carboxypeptidase</keyword>
<keyword evidence="3" id="KW-1185">Reference proteome</keyword>
<keyword evidence="1" id="KW-0732">Signal</keyword>
<dbReference type="SUPFAM" id="SSF49464">
    <property type="entry name" value="Carboxypeptidase regulatory domain-like"/>
    <property type="match status" value="1"/>
</dbReference>
<proteinExistence type="predicted"/>
<keyword evidence="2" id="KW-0378">Hydrolase</keyword>
<name>A0A3D9KZF9_MARFU</name>
<feature type="chain" id="PRO_5017604977" evidence="1">
    <location>
        <begin position="19"/>
        <end position="250"/>
    </location>
</feature>
<evidence type="ECO:0000256" key="1">
    <source>
        <dbReference type="SAM" id="SignalP"/>
    </source>
</evidence>
<dbReference type="GO" id="GO:0004180">
    <property type="term" value="F:carboxypeptidase activity"/>
    <property type="evidence" value="ECO:0007669"/>
    <property type="project" value="UniProtKB-KW"/>
</dbReference>
<dbReference type="EMBL" id="QREG01000024">
    <property type="protein sequence ID" value="RED93646.1"/>
    <property type="molecule type" value="Genomic_DNA"/>
</dbReference>
<keyword evidence="2" id="KW-0645">Protease</keyword>
<protein>
    <submittedName>
        <fullName evidence="2">Carboxypeptidase-like protein</fullName>
    </submittedName>
</protein>
<dbReference type="OrthoDB" id="1116175at2"/>
<evidence type="ECO:0000313" key="2">
    <source>
        <dbReference type="EMBL" id="RED93646.1"/>
    </source>
</evidence>
<dbReference type="Pfam" id="PF13715">
    <property type="entry name" value="CarbopepD_reg_2"/>
    <property type="match status" value="1"/>
</dbReference>
<accession>A0A3D9KZF9</accession>
<comment type="caution">
    <text evidence="2">The sequence shown here is derived from an EMBL/GenBank/DDBJ whole genome shotgun (WGS) entry which is preliminary data.</text>
</comment>
<reference evidence="2 3" key="1">
    <citation type="submission" date="2018-07" db="EMBL/GenBank/DDBJ databases">
        <title>Genomic Encyclopedia of Type Strains, Phase IV (KMG-IV): sequencing the most valuable type-strain genomes for metagenomic binning, comparative biology and taxonomic classification.</title>
        <authorList>
            <person name="Goeker M."/>
        </authorList>
    </citation>
    <scope>NUCLEOTIDE SEQUENCE [LARGE SCALE GENOMIC DNA]</scope>
    <source>
        <strain evidence="2 3">DSM 4134</strain>
    </source>
</reference>
<dbReference type="InterPro" id="IPR008969">
    <property type="entry name" value="CarboxyPept-like_regulatory"/>
</dbReference>
<sequence>MKLAAYILFLLAACTLFAQNSVTATLRDSSTQEVIPHAHVANISQNLGTTTTLNGNFEIPAFVGDTLVFSAVGYQSLGWVVKVNWFESSPTLLLPQDTVLLNEIVVGELPSEEVFKQRLLNMQLEDSTFWYHGMEEPKPYDNSPLTEQQINNPLFAAFHPTDFLYHKFSRQEKEKRKYHKIIQRENKQARVYRKFTRDWVQNITGLSGDQLTSFIGYCDYSLDYLDKTPLYLIQEDMLAKLERFKKSLEG</sequence>
<feature type="signal peptide" evidence="1">
    <location>
        <begin position="1"/>
        <end position="18"/>
    </location>
</feature>
<dbReference type="AlphaFoldDB" id="A0A3D9KZF9"/>